<evidence type="ECO:0000313" key="2">
    <source>
        <dbReference type="EMBL" id="MCP9763976.1"/>
    </source>
</evidence>
<name>A0AAE3H4L1_9BACT</name>
<dbReference type="Proteomes" id="UP001204144">
    <property type="component" value="Unassembled WGS sequence"/>
</dbReference>
<dbReference type="InterPro" id="IPR001073">
    <property type="entry name" value="C1q_dom"/>
</dbReference>
<dbReference type="InterPro" id="IPR008983">
    <property type="entry name" value="Tumour_necrosis_fac-like_dom"/>
</dbReference>
<feature type="domain" description="C1q" evidence="1">
    <location>
        <begin position="282"/>
        <end position="427"/>
    </location>
</feature>
<organism evidence="2 3">
    <name type="scientific">Lacihabitans soyangensis</name>
    <dbReference type="NCBI Taxonomy" id="869394"/>
    <lineage>
        <taxon>Bacteria</taxon>
        <taxon>Pseudomonadati</taxon>
        <taxon>Bacteroidota</taxon>
        <taxon>Cytophagia</taxon>
        <taxon>Cytophagales</taxon>
        <taxon>Leadbetterellaceae</taxon>
        <taxon>Lacihabitans</taxon>
    </lineage>
</organism>
<reference evidence="2 3" key="1">
    <citation type="submission" date="2018-11" db="EMBL/GenBank/DDBJ databases">
        <title>Novel bacteria species description.</title>
        <authorList>
            <person name="Han J.-H."/>
        </authorList>
    </citation>
    <scope>NUCLEOTIDE SEQUENCE [LARGE SCALE GENOMIC DNA]</scope>
    <source>
        <strain evidence="2 3">KCTC23259</strain>
    </source>
</reference>
<proteinExistence type="predicted"/>
<dbReference type="AlphaFoldDB" id="A0AAE3H4L1"/>
<sequence length="427" mass="45139">MFGQSITLDPSNQGWFDNIVKIKNTGGGFEHRSDDALTGIGTWVNANYVYLRTISNNNLSFATNNGGPQMTLTTNGRLGIGSNLIPDGQLDVERGTGTSGTAAFRGTQWISHFNYSTAEDTYIRGGQNGSKVLINDLVGLGNVGIGTANPTKAFLVVDKKIGATHAIFGENTSGVSIESSWPGISFNGYYNGARKPLSNGFVGGMAMNPSTGLISIYNTFASGTAGNNVTTQDLITMDNFGKVGIGNSSPQAKLHVTGNMRVDNLAGSGKVQLYADDQGTVSGVLPIAFSAYNSNNLAANIATGVETTFPFASEEYDLGGFYNNATYEFSAPTNGIYHFDAFVKFGAVSSTTSSAVYSLYFYIDTALSSVIEQPIFVGSFNTLNFSQDVKLNAGQKVKIRVIQTSGNTLQLLGGGSSKFTGHLAIRL</sequence>
<keyword evidence="3" id="KW-1185">Reference proteome</keyword>
<evidence type="ECO:0000259" key="1">
    <source>
        <dbReference type="PROSITE" id="PS50871"/>
    </source>
</evidence>
<gene>
    <name evidence="2" type="ORF">EGI31_13550</name>
</gene>
<accession>A0AAE3H4L1</accession>
<evidence type="ECO:0000313" key="3">
    <source>
        <dbReference type="Proteomes" id="UP001204144"/>
    </source>
</evidence>
<protein>
    <recommendedName>
        <fullName evidence="1">C1q domain-containing protein</fullName>
    </recommendedName>
</protein>
<dbReference type="SUPFAM" id="SSF49842">
    <property type="entry name" value="TNF-like"/>
    <property type="match status" value="1"/>
</dbReference>
<dbReference type="PROSITE" id="PS50871">
    <property type="entry name" value="C1Q"/>
    <property type="match status" value="1"/>
</dbReference>
<comment type="caution">
    <text evidence="2">The sequence shown here is derived from an EMBL/GenBank/DDBJ whole genome shotgun (WGS) entry which is preliminary data.</text>
</comment>
<dbReference type="EMBL" id="RJUF01000049">
    <property type="protein sequence ID" value="MCP9763976.1"/>
    <property type="molecule type" value="Genomic_DNA"/>
</dbReference>
<dbReference type="Gene3D" id="2.60.120.40">
    <property type="match status" value="1"/>
</dbReference>